<comment type="subcellular location">
    <subcellularLocation>
        <location evidence="1">Membrane</location>
        <topology evidence="1">Lipid-anchor</topology>
    </subcellularLocation>
</comment>
<dbReference type="OrthoDB" id="9812878at2"/>
<name>A0A0R1U7T7_9LACO</name>
<keyword evidence="2" id="KW-0732">Signal</keyword>
<gene>
    <name evidence="8" type="ORF">FC46_GL000868</name>
</gene>
<dbReference type="PATRIC" id="fig|1423763.3.peg.880"/>
<dbReference type="SUPFAM" id="SSF53850">
    <property type="entry name" value="Periplasmic binding protein-like II"/>
    <property type="match status" value="1"/>
</dbReference>
<accession>A0A0R1U7T7</accession>
<comment type="caution">
    <text evidence="8">The sequence shown here is derived from an EMBL/GenBank/DDBJ whole genome shotgun (WGS) entry which is preliminary data.</text>
</comment>
<evidence type="ECO:0000256" key="5">
    <source>
        <dbReference type="ARBA" id="ARBA00023288"/>
    </source>
</evidence>
<dbReference type="InterPro" id="IPR004872">
    <property type="entry name" value="Lipoprotein_NlpA"/>
</dbReference>
<keyword evidence="4" id="KW-0564">Palmitate</keyword>
<keyword evidence="7" id="KW-1133">Transmembrane helix</keyword>
<organism evidence="8 9">
    <name type="scientific">Lactobacillus kalixensis DSM 16043</name>
    <dbReference type="NCBI Taxonomy" id="1423763"/>
    <lineage>
        <taxon>Bacteria</taxon>
        <taxon>Bacillati</taxon>
        <taxon>Bacillota</taxon>
        <taxon>Bacilli</taxon>
        <taxon>Lactobacillales</taxon>
        <taxon>Lactobacillaceae</taxon>
        <taxon>Lactobacillus</taxon>
    </lineage>
</organism>
<evidence type="ECO:0000256" key="7">
    <source>
        <dbReference type="SAM" id="Phobius"/>
    </source>
</evidence>
<dbReference type="STRING" id="1423763.FC46_GL000868"/>
<evidence type="ECO:0000256" key="4">
    <source>
        <dbReference type="ARBA" id="ARBA00023139"/>
    </source>
</evidence>
<evidence type="ECO:0000256" key="3">
    <source>
        <dbReference type="ARBA" id="ARBA00023136"/>
    </source>
</evidence>
<keyword evidence="5 6" id="KW-0449">Lipoprotein</keyword>
<dbReference type="Pfam" id="PF03180">
    <property type="entry name" value="Lipoprotein_9"/>
    <property type="match status" value="1"/>
</dbReference>
<dbReference type="PIRSF" id="PIRSF002854">
    <property type="entry name" value="MetQ"/>
    <property type="match status" value="1"/>
</dbReference>
<dbReference type="PANTHER" id="PTHR30429:SF0">
    <property type="entry name" value="METHIONINE-BINDING LIPOPROTEIN METQ"/>
    <property type="match status" value="1"/>
</dbReference>
<dbReference type="AlphaFoldDB" id="A0A0R1U7T7"/>
<keyword evidence="7" id="KW-0812">Transmembrane</keyword>
<dbReference type="GO" id="GO:0016020">
    <property type="term" value="C:membrane"/>
    <property type="evidence" value="ECO:0007669"/>
    <property type="project" value="UniProtKB-SubCell"/>
</dbReference>
<comment type="similarity">
    <text evidence="6">Belongs to the nlpA lipoprotein family.</text>
</comment>
<evidence type="ECO:0000256" key="2">
    <source>
        <dbReference type="ARBA" id="ARBA00022729"/>
    </source>
</evidence>
<evidence type="ECO:0000313" key="8">
    <source>
        <dbReference type="EMBL" id="KRL89312.1"/>
    </source>
</evidence>
<keyword evidence="9" id="KW-1185">Reference proteome</keyword>
<keyword evidence="3 7" id="KW-0472">Membrane</keyword>
<dbReference type="RefSeq" id="WP_057799305.1">
    <property type="nucleotide sequence ID" value="NZ_AZFM01000025.1"/>
</dbReference>
<sequence length="284" mass="31548">MRKRGRKNRIVCSIIVVFILVAGWFSFGPNITSNSEASKTVIVGVVSPSTKEANIWKSIAETAKKKYGITIKIRNFTDYSEPNKALKNGEIDLNAFQHYAFLNSWNKANHGGIVAIGKTYIAPNQIYSTKYKKLSELPDGATIVVANDATNESRALFVLKNAGVIDLKKGKKLVSVADITRNPHNYKIKEIAAAQTGRVVSSVDASIVNNDYAGPSGLTSKESIYIEPLNKDSAQWINTLACKKGRENRTLYKQVVKAYQTEKTKKLFKQYYGSSELPAWDIKF</sequence>
<evidence type="ECO:0000256" key="6">
    <source>
        <dbReference type="PIRNR" id="PIRNR002854"/>
    </source>
</evidence>
<proteinExistence type="inferred from homology"/>
<dbReference type="Proteomes" id="UP000051036">
    <property type="component" value="Unassembled WGS sequence"/>
</dbReference>
<feature type="transmembrane region" description="Helical" evidence="7">
    <location>
        <begin position="9"/>
        <end position="27"/>
    </location>
</feature>
<protein>
    <recommendedName>
        <fullName evidence="6">Lipoprotein</fullName>
    </recommendedName>
</protein>
<evidence type="ECO:0000256" key="1">
    <source>
        <dbReference type="ARBA" id="ARBA00004635"/>
    </source>
</evidence>
<dbReference type="PANTHER" id="PTHR30429">
    <property type="entry name" value="D-METHIONINE-BINDING LIPOPROTEIN METQ"/>
    <property type="match status" value="1"/>
</dbReference>
<dbReference type="Gene3D" id="3.40.190.10">
    <property type="entry name" value="Periplasmic binding protein-like II"/>
    <property type="match status" value="2"/>
</dbReference>
<dbReference type="EMBL" id="AZFM01000025">
    <property type="protein sequence ID" value="KRL89312.1"/>
    <property type="molecule type" value="Genomic_DNA"/>
</dbReference>
<reference evidence="8 9" key="1">
    <citation type="journal article" date="2015" name="Genome Announc.">
        <title>Expanding the biotechnology potential of lactobacilli through comparative genomics of 213 strains and associated genera.</title>
        <authorList>
            <person name="Sun Z."/>
            <person name="Harris H.M."/>
            <person name="McCann A."/>
            <person name="Guo C."/>
            <person name="Argimon S."/>
            <person name="Zhang W."/>
            <person name="Yang X."/>
            <person name="Jeffery I.B."/>
            <person name="Cooney J.C."/>
            <person name="Kagawa T.F."/>
            <person name="Liu W."/>
            <person name="Song Y."/>
            <person name="Salvetti E."/>
            <person name="Wrobel A."/>
            <person name="Rasinkangas P."/>
            <person name="Parkhill J."/>
            <person name="Rea M.C."/>
            <person name="O'Sullivan O."/>
            <person name="Ritari J."/>
            <person name="Douillard F.P."/>
            <person name="Paul Ross R."/>
            <person name="Yang R."/>
            <person name="Briner A.E."/>
            <person name="Felis G.E."/>
            <person name="de Vos W.M."/>
            <person name="Barrangou R."/>
            <person name="Klaenhammer T.R."/>
            <person name="Caufield P.W."/>
            <person name="Cui Y."/>
            <person name="Zhang H."/>
            <person name="O'Toole P.W."/>
        </authorList>
    </citation>
    <scope>NUCLEOTIDE SEQUENCE [LARGE SCALE GENOMIC DNA]</scope>
    <source>
        <strain evidence="8 9">DSM 16043</strain>
    </source>
</reference>
<evidence type="ECO:0000313" key="9">
    <source>
        <dbReference type="Proteomes" id="UP000051036"/>
    </source>
</evidence>